<reference evidence="2" key="1">
    <citation type="journal article" date="2019" name="Int. J. Syst. Evol. Microbiol.">
        <title>The Global Catalogue of Microorganisms (GCM) 10K type strain sequencing project: providing services to taxonomists for standard genome sequencing and annotation.</title>
        <authorList>
            <consortium name="The Broad Institute Genomics Platform"/>
            <consortium name="The Broad Institute Genome Sequencing Center for Infectious Disease"/>
            <person name="Wu L."/>
            <person name="Ma J."/>
        </authorList>
    </citation>
    <scope>NUCLEOTIDE SEQUENCE [LARGE SCALE GENOMIC DNA]</scope>
    <source>
        <strain evidence="2">JCM 19015</strain>
    </source>
</reference>
<comment type="caution">
    <text evidence="1">The sequence shown here is derived from an EMBL/GenBank/DDBJ whole genome shotgun (WGS) entry which is preliminary data.</text>
</comment>
<accession>A0ABP8ZFS4</accession>
<dbReference type="EMBL" id="BAABLP010000008">
    <property type="protein sequence ID" value="GAA4755278.1"/>
    <property type="molecule type" value="Genomic_DNA"/>
</dbReference>
<protein>
    <recommendedName>
        <fullName evidence="3">DUF4232 domain-containing protein</fullName>
    </recommendedName>
</protein>
<name>A0ABP8ZFS4_9MICO</name>
<dbReference type="Proteomes" id="UP001500121">
    <property type="component" value="Unassembled WGS sequence"/>
</dbReference>
<keyword evidence="2" id="KW-1185">Reference proteome</keyword>
<proteinExistence type="predicted"/>
<sequence>MLLVAGLVAVVTWQVVAWQARDAVVVGADARPFICTRGSTVAASEGDDPADPGDRYTTALELTRGLNCDLRFVVSNTSALPVRVRSVQLPLLGPESGLPVHATALDGGFFIAAARPANDRLDARFIVPGAGLEIPAGDQVVLFARLRWKNDGCTAAGSTTSTDNSPAVTVSVLGIDGVRSPGLVSWAYRGEDEASCPSRG</sequence>
<evidence type="ECO:0000313" key="2">
    <source>
        <dbReference type="Proteomes" id="UP001500121"/>
    </source>
</evidence>
<evidence type="ECO:0008006" key="3">
    <source>
        <dbReference type="Google" id="ProtNLM"/>
    </source>
</evidence>
<gene>
    <name evidence="1" type="ORF">GCM10025783_30570</name>
</gene>
<evidence type="ECO:0000313" key="1">
    <source>
        <dbReference type="EMBL" id="GAA4755278.1"/>
    </source>
</evidence>
<organism evidence="1 2">
    <name type="scientific">Amnibacterium soli</name>
    <dbReference type="NCBI Taxonomy" id="1282736"/>
    <lineage>
        <taxon>Bacteria</taxon>
        <taxon>Bacillati</taxon>
        <taxon>Actinomycetota</taxon>
        <taxon>Actinomycetes</taxon>
        <taxon>Micrococcales</taxon>
        <taxon>Microbacteriaceae</taxon>
        <taxon>Amnibacterium</taxon>
    </lineage>
</organism>